<protein>
    <submittedName>
        <fullName evidence="1">Uncharacterized protein</fullName>
    </submittedName>
</protein>
<dbReference type="Proteomes" id="UP000006906">
    <property type="component" value="Chromosome 2"/>
</dbReference>
<dbReference type="RefSeq" id="XP_001701640.1">
    <property type="nucleotide sequence ID" value="XM_001701588.2"/>
</dbReference>
<dbReference type="HOGENOM" id="CLU_1789611_0_0_1"/>
<gene>
    <name evidence="1" type="ORF">CHLRE_02g076466v5</name>
</gene>
<name>A8IA51_CHLRE</name>
<dbReference type="GeneID" id="5727214"/>
<sequence length="145" mass="15579">MATFANPASCSRTVATKSSRKCAREYLRVHASASGAFGGHNSAAGSGGNPRANMSGVFQIQGSPVPCTMLDVRDAYEACSLTSSPAERRQCFEVYGLDSDKVDRYYDRVVSMERLIDQGDSVGQNMVASGGAMALYMLAWYILKV</sequence>
<proteinExistence type="predicted"/>
<evidence type="ECO:0000313" key="2">
    <source>
        <dbReference type="Proteomes" id="UP000006906"/>
    </source>
</evidence>
<dbReference type="AlphaFoldDB" id="A8IA51"/>
<dbReference type="KEGG" id="cre:CHLRE_02g076466v5"/>
<dbReference type="PaxDb" id="3055-EDP06615"/>
<organism evidence="1 2">
    <name type="scientific">Chlamydomonas reinhardtii</name>
    <name type="common">Chlamydomonas smithii</name>
    <dbReference type="NCBI Taxonomy" id="3055"/>
    <lineage>
        <taxon>Eukaryota</taxon>
        <taxon>Viridiplantae</taxon>
        <taxon>Chlorophyta</taxon>
        <taxon>core chlorophytes</taxon>
        <taxon>Chlorophyceae</taxon>
        <taxon>CS clade</taxon>
        <taxon>Chlamydomonadales</taxon>
        <taxon>Chlamydomonadaceae</taxon>
        <taxon>Chlamydomonas</taxon>
    </lineage>
</organism>
<reference evidence="1 2" key="1">
    <citation type="journal article" date="2007" name="Science">
        <title>The Chlamydomonas genome reveals the evolution of key animal and plant functions.</title>
        <authorList>
            <person name="Merchant S.S."/>
            <person name="Prochnik S.E."/>
            <person name="Vallon O."/>
            <person name="Harris E.H."/>
            <person name="Karpowicz S.J."/>
            <person name="Witman G.B."/>
            <person name="Terry A."/>
            <person name="Salamov A."/>
            <person name="Fritz-Laylin L.K."/>
            <person name="Marechal-Drouard L."/>
            <person name="Marshall W.F."/>
            <person name="Qu L.H."/>
            <person name="Nelson D.R."/>
            <person name="Sanderfoot A.A."/>
            <person name="Spalding M.H."/>
            <person name="Kapitonov V.V."/>
            <person name="Ren Q."/>
            <person name="Ferris P."/>
            <person name="Lindquist E."/>
            <person name="Shapiro H."/>
            <person name="Lucas S.M."/>
            <person name="Grimwood J."/>
            <person name="Schmutz J."/>
            <person name="Cardol P."/>
            <person name="Cerutti H."/>
            <person name="Chanfreau G."/>
            <person name="Chen C.L."/>
            <person name="Cognat V."/>
            <person name="Croft M.T."/>
            <person name="Dent R."/>
            <person name="Dutcher S."/>
            <person name="Fernandez E."/>
            <person name="Fukuzawa H."/>
            <person name="Gonzalez-Ballester D."/>
            <person name="Gonzalez-Halphen D."/>
            <person name="Hallmann A."/>
            <person name="Hanikenne M."/>
            <person name="Hippler M."/>
            <person name="Inwood W."/>
            <person name="Jabbari K."/>
            <person name="Kalanon M."/>
            <person name="Kuras R."/>
            <person name="Lefebvre P.A."/>
            <person name="Lemaire S.D."/>
            <person name="Lobanov A.V."/>
            <person name="Lohr M."/>
            <person name="Manuell A."/>
            <person name="Meier I."/>
            <person name="Mets L."/>
            <person name="Mittag M."/>
            <person name="Mittelmeier T."/>
            <person name="Moroney J.V."/>
            <person name="Moseley J."/>
            <person name="Napoli C."/>
            <person name="Nedelcu A.M."/>
            <person name="Niyogi K."/>
            <person name="Novoselov S.V."/>
            <person name="Paulsen I.T."/>
            <person name="Pazour G."/>
            <person name="Purton S."/>
            <person name="Ral J.P."/>
            <person name="Riano-Pachon D.M."/>
            <person name="Riekhof W."/>
            <person name="Rymarquis L."/>
            <person name="Schroda M."/>
            <person name="Stern D."/>
            <person name="Umen J."/>
            <person name="Willows R."/>
            <person name="Wilson N."/>
            <person name="Zimmer S.L."/>
            <person name="Allmer J."/>
            <person name="Balk J."/>
            <person name="Bisova K."/>
            <person name="Chen C.J."/>
            <person name="Elias M."/>
            <person name="Gendler K."/>
            <person name="Hauser C."/>
            <person name="Lamb M.R."/>
            <person name="Ledford H."/>
            <person name="Long J.C."/>
            <person name="Minagawa J."/>
            <person name="Page M.D."/>
            <person name="Pan J."/>
            <person name="Pootakham W."/>
            <person name="Roje S."/>
            <person name="Rose A."/>
            <person name="Stahlberg E."/>
            <person name="Terauchi A.M."/>
            <person name="Yang P."/>
            <person name="Ball S."/>
            <person name="Bowler C."/>
            <person name="Dieckmann C.L."/>
            <person name="Gladyshev V.N."/>
            <person name="Green P."/>
            <person name="Jorgensen R."/>
            <person name="Mayfield S."/>
            <person name="Mueller-Roeber B."/>
            <person name="Rajamani S."/>
            <person name="Sayre R.T."/>
            <person name="Brokstein P."/>
            <person name="Dubchak I."/>
            <person name="Goodstein D."/>
            <person name="Hornick L."/>
            <person name="Huang Y.W."/>
            <person name="Jhaveri J."/>
            <person name="Luo Y."/>
            <person name="Martinez D."/>
            <person name="Ngau W.C."/>
            <person name="Otillar B."/>
            <person name="Poliakov A."/>
            <person name="Porter A."/>
            <person name="Szajkowski L."/>
            <person name="Werner G."/>
            <person name="Zhou K."/>
            <person name="Grigoriev I.V."/>
            <person name="Rokhsar D.S."/>
            <person name="Grossman A.R."/>
        </authorList>
    </citation>
    <scope>NUCLEOTIDE SEQUENCE [LARGE SCALE GENOMIC DNA]</scope>
    <source>
        <strain evidence="2">CC-503</strain>
    </source>
</reference>
<dbReference type="Gramene" id="PNW86190">
    <property type="protein sequence ID" value="PNW86190"/>
    <property type="gene ID" value="CHLRE_02g076466v5"/>
</dbReference>
<dbReference type="OrthoDB" id="545151at2759"/>
<accession>A8IA51</accession>
<dbReference type="InParanoid" id="A8IA51"/>
<dbReference type="EMBL" id="CM008963">
    <property type="protein sequence ID" value="PNW86190.1"/>
    <property type="molecule type" value="Genomic_DNA"/>
</dbReference>
<evidence type="ECO:0000313" key="1">
    <source>
        <dbReference type="EMBL" id="PNW86190.1"/>
    </source>
</evidence>
<keyword evidence="2" id="KW-1185">Reference proteome</keyword>